<dbReference type="CDD" id="cd00047">
    <property type="entry name" value="PTPc"/>
    <property type="match status" value="1"/>
</dbReference>
<sequence length="320" mass="36638">PSEDTAGAFLWMIWQEKVAIVVMVSDMNESAEQTCSPYWPMKEGTSRHYGKMSVALKGIKNYPDYSVRELLIMKKGEDSISVTQFHYHSWPYRRVAEHPTSLLDFIKDVKLCLKRKHFPLLVHCSDGAGATGTFIGLFCLLDELTQSSEISIYHFVQKMRKTRINMVGTKAQYVFMYEVLLLAYQTPVTVYSAHDFKKLVINKRKLSGQFQSLLKPKYQIDAQSGSATENKNRNRFSKIIPLDVSSPHLQCTSLIGGSGYINACFANSHFKKNAFILTQSPLPTTVEDFWRMVYDQKSTKIIMLNMLDSTDKVTDWFYKG</sequence>
<dbReference type="GO" id="GO:0004725">
    <property type="term" value="F:protein tyrosine phosphatase activity"/>
    <property type="evidence" value="ECO:0007669"/>
    <property type="project" value="InterPro"/>
</dbReference>
<dbReference type="InterPro" id="IPR003595">
    <property type="entry name" value="Tyr_Pase_cat"/>
</dbReference>
<dbReference type="SMART" id="SM00404">
    <property type="entry name" value="PTPc_motif"/>
    <property type="match status" value="1"/>
</dbReference>
<dbReference type="InterPro" id="IPR050348">
    <property type="entry name" value="Protein-Tyr_Phosphatase"/>
</dbReference>
<evidence type="ECO:0000313" key="4">
    <source>
        <dbReference type="Proteomes" id="UP000230750"/>
    </source>
</evidence>
<dbReference type="PANTHER" id="PTHR19134">
    <property type="entry name" value="RECEPTOR-TYPE TYROSINE-PROTEIN PHOSPHATASE"/>
    <property type="match status" value="1"/>
</dbReference>
<comment type="caution">
    <text evidence="3">The sequence shown here is derived from an EMBL/GenBank/DDBJ whole genome shotgun (WGS) entry which is preliminary data.</text>
</comment>
<dbReference type="PROSITE" id="PS50056">
    <property type="entry name" value="TYR_PHOSPHATASE_2"/>
    <property type="match status" value="1"/>
</dbReference>
<accession>A0A2G8KCF6</accession>
<dbReference type="InterPro" id="IPR000242">
    <property type="entry name" value="PTP_cat"/>
</dbReference>
<dbReference type="EMBL" id="MRZV01000694">
    <property type="protein sequence ID" value="PIK45686.1"/>
    <property type="molecule type" value="Genomic_DNA"/>
</dbReference>
<dbReference type="SUPFAM" id="SSF52799">
    <property type="entry name" value="(Phosphotyrosine protein) phosphatases II"/>
    <property type="match status" value="2"/>
</dbReference>
<dbReference type="OrthoDB" id="10253954at2759"/>
<dbReference type="InterPro" id="IPR029021">
    <property type="entry name" value="Prot-tyrosine_phosphatase-like"/>
</dbReference>
<proteinExistence type="predicted"/>
<dbReference type="Pfam" id="PF00102">
    <property type="entry name" value="Y_phosphatase"/>
    <property type="match status" value="2"/>
</dbReference>
<reference evidence="3 4" key="1">
    <citation type="journal article" date="2017" name="PLoS Biol.">
        <title>The sea cucumber genome provides insights into morphological evolution and visceral regeneration.</title>
        <authorList>
            <person name="Zhang X."/>
            <person name="Sun L."/>
            <person name="Yuan J."/>
            <person name="Sun Y."/>
            <person name="Gao Y."/>
            <person name="Zhang L."/>
            <person name="Li S."/>
            <person name="Dai H."/>
            <person name="Hamel J.F."/>
            <person name="Liu C."/>
            <person name="Yu Y."/>
            <person name="Liu S."/>
            <person name="Lin W."/>
            <person name="Guo K."/>
            <person name="Jin S."/>
            <person name="Xu P."/>
            <person name="Storey K.B."/>
            <person name="Huan P."/>
            <person name="Zhang T."/>
            <person name="Zhou Y."/>
            <person name="Zhang J."/>
            <person name="Lin C."/>
            <person name="Li X."/>
            <person name="Xing L."/>
            <person name="Huo D."/>
            <person name="Sun M."/>
            <person name="Wang L."/>
            <person name="Mercier A."/>
            <person name="Li F."/>
            <person name="Yang H."/>
            <person name="Xiang J."/>
        </authorList>
    </citation>
    <scope>NUCLEOTIDE SEQUENCE [LARGE SCALE GENOMIC DNA]</scope>
    <source>
        <strain evidence="3">Shaxun</strain>
        <tissue evidence="3">Muscle</tissue>
    </source>
</reference>
<protein>
    <submittedName>
        <fullName evidence="3">Putative receptor-type tyrosine-protein phosphatase alpha</fullName>
    </submittedName>
</protein>
<dbReference type="Proteomes" id="UP000230750">
    <property type="component" value="Unassembled WGS sequence"/>
</dbReference>
<keyword evidence="3" id="KW-0675">Receptor</keyword>
<dbReference type="Gene3D" id="3.90.190.10">
    <property type="entry name" value="Protein tyrosine phosphatase superfamily"/>
    <property type="match status" value="2"/>
</dbReference>
<keyword evidence="4" id="KW-1185">Reference proteome</keyword>
<dbReference type="PROSITE" id="PS50055">
    <property type="entry name" value="TYR_PHOSPHATASE_PTP"/>
    <property type="match status" value="2"/>
</dbReference>
<evidence type="ECO:0000313" key="3">
    <source>
        <dbReference type="EMBL" id="PIK45686.1"/>
    </source>
</evidence>
<feature type="domain" description="Tyrosine-protein phosphatase" evidence="1">
    <location>
        <begin position="206"/>
        <end position="320"/>
    </location>
</feature>
<feature type="domain" description="Tyrosine-protein phosphatase" evidence="1">
    <location>
        <begin position="1"/>
        <end position="183"/>
    </location>
</feature>
<dbReference type="STRING" id="307972.A0A2G8KCF6"/>
<name>A0A2G8KCF6_STIJA</name>
<gene>
    <name evidence="3" type="ORF">BSL78_17449</name>
</gene>
<feature type="domain" description="Tyrosine specific protein phosphatases" evidence="2">
    <location>
        <begin position="103"/>
        <end position="174"/>
    </location>
</feature>
<feature type="non-terminal residue" evidence="3">
    <location>
        <position position="1"/>
    </location>
</feature>
<dbReference type="InterPro" id="IPR000387">
    <property type="entry name" value="Tyr_Pase_dom"/>
</dbReference>
<dbReference type="SMART" id="SM00194">
    <property type="entry name" value="PTPc"/>
    <property type="match status" value="1"/>
</dbReference>
<dbReference type="PANTHER" id="PTHR19134:SF560">
    <property type="entry name" value="PROTEIN-TYROSINE-PHOSPHATASE"/>
    <property type="match status" value="1"/>
</dbReference>
<evidence type="ECO:0000259" key="2">
    <source>
        <dbReference type="PROSITE" id="PS50056"/>
    </source>
</evidence>
<dbReference type="PRINTS" id="PR00700">
    <property type="entry name" value="PRTYPHPHTASE"/>
</dbReference>
<dbReference type="AlphaFoldDB" id="A0A2G8KCF6"/>
<evidence type="ECO:0000259" key="1">
    <source>
        <dbReference type="PROSITE" id="PS50055"/>
    </source>
</evidence>
<organism evidence="3 4">
    <name type="scientific">Stichopus japonicus</name>
    <name type="common">Sea cucumber</name>
    <dbReference type="NCBI Taxonomy" id="307972"/>
    <lineage>
        <taxon>Eukaryota</taxon>
        <taxon>Metazoa</taxon>
        <taxon>Echinodermata</taxon>
        <taxon>Eleutherozoa</taxon>
        <taxon>Echinozoa</taxon>
        <taxon>Holothuroidea</taxon>
        <taxon>Aspidochirotacea</taxon>
        <taxon>Aspidochirotida</taxon>
        <taxon>Stichopodidae</taxon>
        <taxon>Apostichopus</taxon>
    </lineage>
</organism>